<evidence type="ECO:0000313" key="3">
    <source>
        <dbReference type="Proteomes" id="UP000078302"/>
    </source>
</evidence>
<evidence type="ECO:0000256" key="1">
    <source>
        <dbReference type="SAM" id="MobiDB-lite"/>
    </source>
</evidence>
<feature type="compositionally biased region" description="Polar residues" evidence="1">
    <location>
        <begin position="89"/>
        <end position="108"/>
    </location>
</feature>
<dbReference type="EMBL" id="LVXZ01000012">
    <property type="protein sequence ID" value="OAP93323.1"/>
    <property type="molecule type" value="Genomic_DNA"/>
</dbReference>
<comment type="caution">
    <text evidence="2">The sequence shown here is derived from an EMBL/GenBank/DDBJ whole genome shotgun (WGS) entry which is preliminary data.</text>
</comment>
<sequence length="224" mass="24117">MSAVGTRIRIQPEQAQAVRRVAEKAGVSESRAVALMIAVADAELADVGGRYTIMAGGVLRVAEAGNQGQAATSKPADKTHNVIRATKPRATQDQRQAATTKPSDQTPKTIGAAKQQGGENKRRAATTKSADNTRSPIASVEQDRKAEPPANNAGTDEWADLNDEQRELLLHEAFILNEDCEVVLREAAPDGMSQHDWNMLSNTYLPGDDGSMFFSFTWAGQQKS</sequence>
<feature type="compositionally biased region" description="Polar residues" evidence="1">
    <location>
        <begin position="126"/>
        <end position="136"/>
    </location>
</feature>
<gene>
    <name evidence="2" type="ORF">A4H96_00855</name>
</gene>
<dbReference type="AlphaFoldDB" id="A0A179BPU3"/>
<organism evidence="2 3">
    <name type="scientific">Acidithiobacillus ferrooxidans</name>
    <name type="common">Thiobacillus ferrooxidans</name>
    <dbReference type="NCBI Taxonomy" id="920"/>
    <lineage>
        <taxon>Bacteria</taxon>
        <taxon>Pseudomonadati</taxon>
        <taxon>Pseudomonadota</taxon>
        <taxon>Acidithiobacillia</taxon>
        <taxon>Acidithiobacillales</taxon>
        <taxon>Acidithiobacillaceae</taxon>
        <taxon>Acidithiobacillus</taxon>
    </lineage>
</organism>
<name>A0A179BPU3_ACIFR</name>
<dbReference type="Proteomes" id="UP000078302">
    <property type="component" value="Unassembled WGS sequence"/>
</dbReference>
<proteinExistence type="predicted"/>
<evidence type="ECO:0000313" key="2">
    <source>
        <dbReference type="EMBL" id="OAP93323.1"/>
    </source>
</evidence>
<protein>
    <submittedName>
        <fullName evidence="2">Uncharacterized protein</fullName>
    </submittedName>
</protein>
<accession>A0A179BPU3</accession>
<feature type="region of interest" description="Disordered" evidence="1">
    <location>
        <begin position="68"/>
        <end position="157"/>
    </location>
</feature>
<reference evidence="2 3" key="1">
    <citation type="submission" date="2016-04" db="EMBL/GenBank/DDBJ databases">
        <title>Acidithiobacillus ferrooxidans genome sequencing and assembly.</title>
        <authorList>
            <person name="Zhou Z."/>
        </authorList>
    </citation>
    <scope>NUCLEOTIDE SEQUENCE [LARGE SCALE GENOMIC DNA]</scope>
    <source>
        <strain evidence="2 3">BY0502</strain>
    </source>
</reference>
<keyword evidence="3" id="KW-1185">Reference proteome</keyword>
<dbReference type="RefSeq" id="WP_064217824.1">
    <property type="nucleotide sequence ID" value="NZ_LVXZ01000012.1"/>
</dbReference>